<evidence type="ECO:0000256" key="2">
    <source>
        <dbReference type="ARBA" id="ARBA00006012"/>
    </source>
</evidence>
<proteinExistence type="inferred from homology"/>
<feature type="transmembrane region" description="Helical" evidence="10">
    <location>
        <begin position="665"/>
        <end position="685"/>
    </location>
</feature>
<protein>
    <recommendedName>
        <fullName evidence="11">ABC transporter domain-containing protein</fullName>
    </recommendedName>
</protein>
<evidence type="ECO:0000256" key="1">
    <source>
        <dbReference type="ARBA" id="ARBA00004141"/>
    </source>
</evidence>
<dbReference type="Proteomes" id="UP001642487">
    <property type="component" value="Chromosome 11"/>
</dbReference>
<dbReference type="InterPro" id="IPR013581">
    <property type="entry name" value="PDR_assoc"/>
</dbReference>
<dbReference type="InterPro" id="IPR013525">
    <property type="entry name" value="ABC2_TM"/>
</dbReference>
<keyword evidence="4 10" id="KW-0812">Transmembrane</keyword>
<evidence type="ECO:0000256" key="7">
    <source>
        <dbReference type="ARBA" id="ARBA00022840"/>
    </source>
</evidence>
<dbReference type="PANTHER" id="PTHR48040">
    <property type="entry name" value="PLEIOTROPIC DRUG RESISTANCE PROTEIN 1-LIKE ISOFORM X1"/>
    <property type="match status" value="1"/>
</dbReference>
<dbReference type="Pfam" id="PF01061">
    <property type="entry name" value="ABC2_membrane"/>
    <property type="match status" value="1"/>
</dbReference>
<evidence type="ECO:0000259" key="11">
    <source>
        <dbReference type="PROSITE" id="PS50893"/>
    </source>
</evidence>
<dbReference type="InterPro" id="IPR043926">
    <property type="entry name" value="ABCG_dom"/>
</dbReference>
<evidence type="ECO:0000256" key="4">
    <source>
        <dbReference type="ARBA" id="ARBA00022692"/>
    </source>
</evidence>
<keyword evidence="6" id="KW-0547">Nucleotide-binding</keyword>
<dbReference type="PANTHER" id="PTHR48040:SF45">
    <property type="entry name" value="PLEIOTROPIC DRUG RESISTANCE PROTEIN 1-LIKE"/>
    <property type="match status" value="1"/>
</dbReference>
<dbReference type="InterPro" id="IPR027417">
    <property type="entry name" value="P-loop_NTPase"/>
</dbReference>
<feature type="transmembrane region" description="Helical" evidence="10">
    <location>
        <begin position="799"/>
        <end position="822"/>
    </location>
</feature>
<accession>A0ABP0Y106</accession>
<keyword evidence="5" id="KW-0677">Repeat</keyword>
<organism evidence="12 13">
    <name type="scientific">Citrullus colocynthis</name>
    <name type="common">colocynth</name>
    <dbReference type="NCBI Taxonomy" id="252529"/>
    <lineage>
        <taxon>Eukaryota</taxon>
        <taxon>Viridiplantae</taxon>
        <taxon>Streptophyta</taxon>
        <taxon>Embryophyta</taxon>
        <taxon>Tracheophyta</taxon>
        <taxon>Spermatophyta</taxon>
        <taxon>Magnoliopsida</taxon>
        <taxon>eudicotyledons</taxon>
        <taxon>Gunneridae</taxon>
        <taxon>Pentapetalae</taxon>
        <taxon>rosids</taxon>
        <taxon>fabids</taxon>
        <taxon>Cucurbitales</taxon>
        <taxon>Cucurbitaceae</taxon>
        <taxon>Benincaseae</taxon>
        <taxon>Citrullus</taxon>
    </lineage>
</organism>
<dbReference type="Pfam" id="PF08370">
    <property type="entry name" value="PDR_assoc"/>
    <property type="match status" value="1"/>
</dbReference>
<feature type="transmembrane region" description="Helical" evidence="10">
    <location>
        <begin position="722"/>
        <end position="741"/>
    </location>
</feature>
<reference evidence="12 13" key="1">
    <citation type="submission" date="2024-03" db="EMBL/GenBank/DDBJ databases">
        <authorList>
            <person name="Gkanogiannis A."/>
            <person name="Becerra Lopez-Lavalle L."/>
        </authorList>
    </citation>
    <scope>NUCLEOTIDE SEQUENCE [LARGE SCALE GENOMIC DNA]</scope>
</reference>
<evidence type="ECO:0000256" key="3">
    <source>
        <dbReference type="ARBA" id="ARBA00022448"/>
    </source>
</evidence>
<dbReference type="InterPro" id="IPR003439">
    <property type="entry name" value="ABC_transporter-like_ATP-bd"/>
</dbReference>
<keyword evidence="3" id="KW-0813">Transport</keyword>
<comment type="subcellular location">
    <subcellularLocation>
        <location evidence="1">Membrane</location>
        <topology evidence="1">Multi-pass membrane protein</topology>
    </subcellularLocation>
</comment>
<evidence type="ECO:0000256" key="5">
    <source>
        <dbReference type="ARBA" id="ARBA00022737"/>
    </source>
</evidence>
<evidence type="ECO:0000256" key="9">
    <source>
        <dbReference type="ARBA" id="ARBA00023136"/>
    </source>
</evidence>
<evidence type="ECO:0000256" key="8">
    <source>
        <dbReference type="ARBA" id="ARBA00022989"/>
    </source>
</evidence>
<feature type="transmembrane region" description="Helical" evidence="10">
    <location>
        <begin position="753"/>
        <end position="772"/>
    </location>
</feature>
<keyword evidence="8 10" id="KW-1133">Transmembrane helix</keyword>
<dbReference type="InterPro" id="IPR003593">
    <property type="entry name" value="AAA+_ATPase"/>
</dbReference>
<evidence type="ECO:0000256" key="6">
    <source>
        <dbReference type="ARBA" id="ARBA00022741"/>
    </source>
</evidence>
<gene>
    <name evidence="12" type="ORF">CITCOLO1_LOCUS4571</name>
</gene>
<feature type="domain" description="ABC transporter" evidence="11">
    <location>
        <begin position="233"/>
        <end position="485"/>
    </location>
</feature>
<dbReference type="Pfam" id="PF00005">
    <property type="entry name" value="ABC_tran"/>
    <property type="match status" value="1"/>
</dbReference>
<dbReference type="CDD" id="cd03232">
    <property type="entry name" value="ABCG_PDR_domain2"/>
    <property type="match status" value="1"/>
</dbReference>
<keyword evidence="9 10" id="KW-0472">Membrane</keyword>
<feature type="transmembrane region" description="Helical" evidence="10">
    <location>
        <begin position="16"/>
        <end position="39"/>
    </location>
</feature>
<dbReference type="EMBL" id="OZ021745">
    <property type="protein sequence ID" value="CAK9312861.1"/>
    <property type="molecule type" value="Genomic_DNA"/>
</dbReference>
<dbReference type="InterPro" id="IPR034003">
    <property type="entry name" value="ABCG_PDR_2"/>
</dbReference>
<evidence type="ECO:0000313" key="13">
    <source>
        <dbReference type="Proteomes" id="UP001642487"/>
    </source>
</evidence>
<evidence type="ECO:0000313" key="12">
    <source>
        <dbReference type="EMBL" id="CAK9312861.1"/>
    </source>
</evidence>
<dbReference type="PROSITE" id="PS50893">
    <property type="entry name" value="ABC_TRANSPORTER_2"/>
    <property type="match status" value="1"/>
</dbReference>
<dbReference type="Gene3D" id="3.40.50.300">
    <property type="entry name" value="P-loop containing nucleotide triphosphate hydrolases"/>
    <property type="match status" value="1"/>
</dbReference>
<dbReference type="Pfam" id="PF19055">
    <property type="entry name" value="ABC2_membrane_7"/>
    <property type="match status" value="1"/>
</dbReference>
<feature type="transmembrane region" description="Helical" evidence="10">
    <location>
        <begin position="579"/>
        <end position="597"/>
    </location>
</feature>
<dbReference type="SUPFAM" id="SSF52540">
    <property type="entry name" value="P-loop containing nucleoside triphosphate hydrolases"/>
    <property type="match status" value="1"/>
</dbReference>
<keyword evidence="7" id="KW-0067">ATP-binding</keyword>
<feature type="transmembrane region" description="Helical" evidence="10">
    <location>
        <begin position="692"/>
        <end position="716"/>
    </location>
</feature>
<feature type="transmembrane region" description="Helical" evidence="10">
    <location>
        <begin position="131"/>
        <end position="158"/>
    </location>
</feature>
<evidence type="ECO:0000256" key="10">
    <source>
        <dbReference type="SAM" id="Phobius"/>
    </source>
</evidence>
<feature type="transmembrane region" description="Helical" evidence="10">
    <location>
        <begin position="609"/>
        <end position="625"/>
    </location>
</feature>
<name>A0ABP0Y106_9ROSI</name>
<keyword evidence="13" id="KW-1185">Reference proteome</keyword>
<comment type="similarity">
    <text evidence="2">Belongs to the ABC transporter superfamily. ABCG family. PDR (TC 3.A.1.205) subfamily.</text>
</comment>
<dbReference type="SMART" id="SM00382">
    <property type="entry name" value="AAA"/>
    <property type="match status" value="1"/>
</dbReference>
<sequence length="830" mass="93875">MASGLFRLAAGLGRNVVVATTCATLALPVVMVLGGFIVARGNFHVYFEYDPRNILRPTSLICKEKTICSFLLEDVHSWWLWGYWISPMMYGQNAIAVNEFLGNSWRHVLPNSSESLGVSILKSRGIFPEAYWYWIGVGATIGYVLLFNFLFTLALHYLDPFGQPQAVLSEDALAEKHANRTGEFEQPTKKNIIFERDSQNIPSRTLSTRIGSTNEVNHNDNRGMVLPYEPHSITFDEIRYAIDMPQEMKAQGVIEDKLELLKGVSGAFRPGVLTALMGVSGAGKTTLMDVLAGRKTGGYTDGTIMISGFPKRQETFARISGYCEQTDIHSPHVTVYESLMYSAWLRLPSDVDSATKNMFIKEVMELMELTPLRDSLVGLPGVNGLTTEQRKRLTIAVELVANPSIIFMDEPTSGLDARAAAIVMRTVRKTVDTGRTVVCTIHQPSIDIFDAFDELFLLKRGGEAIYVGPIGRHSSHLIDYFEGIEGVPKIKDGYNPATWMLDITSPTQEAALGINFTNIYRKSELYRRNKALIKELSMPPPGSKDLSFPTQYSQSFLNQCMACLWKQHLSYWRNPPYTLVRFIFATFVAILFGSIFWDLGSRRKTRQDLFNAIGSMYVAVLFIGTQNSSSVQPVVAIERTVFYRERAAGMYSALPYAFGQIVIEFPYVFIQSTIYSVIVYAMIGFEWTATKFLWYLFFMYFTLLYFTFYGMMAVAITPNHQISSIVSASFYAIWNAFSGFLIPRTRIPIWWRWYFWACPVSWTLYGLVASQFGDIKDTLQSGETVEEFISNYFGYRQDFLGVVAVVHIGMSLLFGFIFAFSIKAFNFQKR</sequence>